<dbReference type="Proteomes" id="UP000095285">
    <property type="component" value="Unassembled WGS sequence"/>
</dbReference>
<organism evidence="1 2">
    <name type="scientific">Loa loa</name>
    <name type="common">Eye worm</name>
    <name type="synonym">Filaria loa</name>
    <dbReference type="NCBI Taxonomy" id="7209"/>
    <lineage>
        <taxon>Eukaryota</taxon>
        <taxon>Metazoa</taxon>
        <taxon>Ecdysozoa</taxon>
        <taxon>Nematoda</taxon>
        <taxon>Chromadorea</taxon>
        <taxon>Rhabditida</taxon>
        <taxon>Spirurina</taxon>
        <taxon>Spiruromorpha</taxon>
        <taxon>Filarioidea</taxon>
        <taxon>Onchocercidae</taxon>
        <taxon>Loa</taxon>
    </lineage>
</organism>
<dbReference type="AlphaFoldDB" id="A0A1I7VRU2"/>
<proteinExistence type="predicted"/>
<reference evidence="2" key="2">
    <citation type="submission" date="2016-11" db="UniProtKB">
        <authorList>
            <consortium name="WormBaseParasite"/>
        </authorList>
    </citation>
    <scope>IDENTIFICATION</scope>
</reference>
<reference evidence="1" key="1">
    <citation type="submission" date="2012-04" db="EMBL/GenBank/DDBJ databases">
        <title>The Genome Sequence of Loa loa.</title>
        <authorList>
            <consortium name="The Broad Institute Genome Sequencing Platform"/>
            <consortium name="Broad Institute Genome Sequencing Center for Infectious Disease"/>
            <person name="Nutman T.B."/>
            <person name="Fink D.L."/>
            <person name="Russ C."/>
            <person name="Young S."/>
            <person name="Zeng Q."/>
            <person name="Gargeya S."/>
            <person name="Alvarado L."/>
            <person name="Berlin A."/>
            <person name="Chapman S.B."/>
            <person name="Chen Z."/>
            <person name="Freedman E."/>
            <person name="Gellesch M."/>
            <person name="Goldberg J."/>
            <person name="Griggs A."/>
            <person name="Gujja S."/>
            <person name="Heilman E.R."/>
            <person name="Heiman D."/>
            <person name="Howarth C."/>
            <person name="Mehta T."/>
            <person name="Neiman D."/>
            <person name="Pearson M."/>
            <person name="Roberts A."/>
            <person name="Saif S."/>
            <person name="Shea T."/>
            <person name="Shenoy N."/>
            <person name="Sisk P."/>
            <person name="Stolte C."/>
            <person name="Sykes S."/>
            <person name="White J."/>
            <person name="Yandava C."/>
            <person name="Haas B."/>
            <person name="Henn M.R."/>
            <person name="Nusbaum C."/>
            <person name="Birren B."/>
        </authorList>
    </citation>
    <scope>NUCLEOTIDE SEQUENCE [LARGE SCALE GENOMIC DNA]</scope>
</reference>
<accession>A0A1I7VRU2</accession>
<dbReference type="WBParaSite" id="EN70_5580">
    <property type="protein sequence ID" value="EN70_5580"/>
    <property type="gene ID" value="EN70_5580"/>
</dbReference>
<evidence type="ECO:0000313" key="1">
    <source>
        <dbReference type="Proteomes" id="UP000095285"/>
    </source>
</evidence>
<sequence length="64" mass="7610">MEDFPKCRLVQNFCLLQADFQPTNSAGSAKHSELRSYFCEQREQHHHQKAARDKMKLPSLRCWM</sequence>
<evidence type="ECO:0000313" key="2">
    <source>
        <dbReference type="WBParaSite" id="EN70_5580"/>
    </source>
</evidence>
<keyword evidence="1" id="KW-1185">Reference proteome</keyword>
<name>A0A1I7VRU2_LOALO</name>
<protein>
    <submittedName>
        <fullName evidence="2">Uncharacterized protein</fullName>
    </submittedName>
</protein>